<dbReference type="Pfam" id="PF11935">
    <property type="entry name" value="SYMPK_PTA1_N"/>
    <property type="match status" value="1"/>
</dbReference>
<dbReference type="Proteomes" id="UP001140949">
    <property type="component" value="Unassembled WGS sequence"/>
</dbReference>
<dbReference type="InterPro" id="IPR011989">
    <property type="entry name" value="ARM-like"/>
</dbReference>
<feature type="compositionally biased region" description="Polar residues" evidence="1">
    <location>
        <begin position="963"/>
        <end position="983"/>
    </location>
</feature>
<feature type="domain" description="Symplekin/Pta1 N-terminal" evidence="2">
    <location>
        <begin position="101"/>
        <end position="317"/>
    </location>
</feature>
<organism evidence="4 5">
    <name type="scientific">Iris pallida</name>
    <name type="common">Sweet iris</name>
    <dbReference type="NCBI Taxonomy" id="29817"/>
    <lineage>
        <taxon>Eukaryota</taxon>
        <taxon>Viridiplantae</taxon>
        <taxon>Streptophyta</taxon>
        <taxon>Embryophyta</taxon>
        <taxon>Tracheophyta</taxon>
        <taxon>Spermatophyta</taxon>
        <taxon>Magnoliopsida</taxon>
        <taxon>Liliopsida</taxon>
        <taxon>Asparagales</taxon>
        <taxon>Iridaceae</taxon>
        <taxon>Iridoideae</taxon>
        <taxon>Irideae</taxon>
        <taxon>Iris</taxon>
    </lineage>
</organism>
<evidence type="ECO:0000259" key="3">
    <source>
        <dbReference type="Pfam" id="PF12295"/>
    </source>
</evidence>
<dbReference type="EMBL" id="JANAVB010026199">
    <property type="protein sequence ID" value="KAJ6819424.1"/>
    <property type="molecule type" value="Genomic_DNA"/>
</dbReference>
<feature type="compositionally biased region" description="Polar residues" evidence="1">
    <location>
        <begin position="391"/>
        <end position="411"/>
    </location>
</feature>
<reference evidence="4" key="1">
    <citation type="journal article" date="2023" name="GigaByte">
        <title>Genome assembly of the bearded iris, Iris pallida Lam.</title>
        <authorList>
            <person name="Bruccoleri R.E."/>
            <person name="Oakeley E.J."/>
            <person name="Faust A.M.E."/>
            <person name="Altorfer M."/>
            <person name="Dessus-Babus S."/>
            <person name="Burckhardt D."/>
            <person name="Oertli M."/>
            <person name="Naumann U."/>
            <person name="Petersen F."/>
            <person name="Wong J."/>
        </authorList>
    </citation>
    <scope>NUCLEOTIDE SEQUENCE</scope>
    <source>
        <strain evidence="4">GSM-AAB239-AS_SAM_17_03QT</strain>
    </source>
</reference>
<dbReference type="InterPro" id="IPR032460">
    <property type="entry name" value="Symplekin/Pta1_N"/>
</dbReference>
<dbReference type="SUPFAM" id="SSF48371">
    <property type="entry name" value="ARM repeat"/>
    <property type="match status" value="1"/>
</dbReference>
<proteinExistence type="predicted"/>
<feature type="compositionally biased region" description="Polar residues" evidence="1">
    <location>
        <begin position="1318"/>
        <end position="1331"/>
    </location>
</feature>
<feature type="region of interest" description="Disordered" evidence="1">
    <location>
        <begin position="953"/>
        <end position="983"/>
    </location>
</feature>
<evidence type="ECO:0000313" key="5">
    <source>
        <dbReference type="Proteomes" id="UP001140949"/>
    </source>
</evidence>
<sequence length="1342" mass="146530">MVGVVATSWSERASTLLAASESAEDTASKIEQLRRLKEVIFRRDPSLLPEFLPRLAELRNDGAGPVRRFLAELISEIGMNKVELLPDVIPTLMSYLKDETPAVARQAITTTTNLYRNVLEKVVIQGLYSSGIDESLKSSWVWMLKLKNAVSHMAVQPGNDGVRVLAVKFIQVLILLHTPDPDVSSDPPQEAGSGFNISWLKGGHPLLNAGDLAMEASQSLRLLLDQLKIPQVKLLSNSIIIVLINSLSVIAKRRPSFYGRILSVLLSLDPATSVIKGVQVPGAHHALKNAFVACLQCTHSSAAPWRVRLLEALKAMSTEQLGKQTTKVDNISGSIVPSAEETLSDKEEKIRQSCGEAHSDVGRKRYIVQENIDLSQDDLVSGKRRKPSPTPSQETVKESFQTNYSSGQNKVPSVDSKTAARNGDSGAVKQLVDMFGVLAAQGEKAAGSLEILITSISSDLLAEVVMANIHHLPPSCPKADGEDEPVPLSYTSRSVDKKMPVMQQPIVASDTFSLSGSFPLIASLLNVQPSISRDCEKVHQRDEEGKVHQRDDVKIEAEEDIALDSSATDDIIVPTSSSIPTSVAPNPVISERINSAVTVYGNDAENIVNEIPGLESASSFDEIQESLDASHTSTGEIQGASQEHDISLVATLPLEISSPNCMVTCTSETLSPRQDLSDAIQAPTSSLVSSLQVFLPKMTISDISLTDEQKDNLQNVALVRIIEAYKQVALSGGSYIHLSLLAHLGIEFPLDLDPWGLLQKHVLSDYINNEGLELTLRVLYRLYRETEQDQDFLSSRTATSVYETFLLTVAETLRDTFPASDKSLGRLLSEVPYLSDGVLKLLECLCSPESKEKLDKDLQNGDRVTQGLTAVWNLILLRPPTRDRCLKIALQSTIHHMEEVRMKAIRLVANKLFPLSSISQKIEDFATAKLHSVVDSVSAMDCMPADGLTPGLQKGCDLEAPTNAGQQSVSPDNTEPTSDSHLTQDATSLISEAQRCMSLYFALCTKKHSLLRQIFTIYGSIPLAAKQAVHRHIPILIRTVGPSPELLGIISDLEAGSKDLLLQVLQTLTNGALPSRDLISTLRRLYNSRLKDVEIFIPILSSLSKDEVLPLIPQLVNLPREKFQAAIARLLQGSPQSGPTLTPAEVLIAIHAIDLDKDGVPLKKVTDACTACFDQRQVFTQQVLAKVLNQLVQQIPLPLLFMRTVIQAINLFPGLVEFVMEILSKLVTKQIWKYPKLWVGFLKCAFQTTPQSFKVLLQLPVAQLENALNRNSNLKPQLVEHVNQPDIKSTLPRSTLVLLGVVSDSQSMGQGQTSQGQVADTGSSADVTTEATQECSVLSDVR</sequence>
<evidence type="ECO:0008006" key="6">
    <source>
        <dbReference type="Google" id="ProtNLM"/>
    </source>
</evidence>
<reference evidence="4" key="2">
    <citation type="submission" date="2023-04" db="EMBL/GenBank/DDBJ databases">
        <authorList>
            <person name="Bruccoleri R.E."/>
            <person name="Oakeley E.J."/>
            <person name="Faust A.-M."/>
            <person name="Dessus-Babus S."/>
            <person name="Altorfer M."/>
            <person name="Burckhardt D."/>
            <person name="Oertli M."/>
            <person name="Naumann U."/>
            <person name="Petersen F."/>
            <person name="Wong J."/>
        </authorList>
    </citation>
    <scope>NUCLEOTIDE SEQUENCE</scope>
    <source>
        <strain evidence="4">GSM-AAB239-AS_SAM_17_03QT</strain>
        <tissue evidence="4">Leaf</tissue>
    </source>
</reference>
<accession>A0AAX6FSK9</accession>
<dbReference type="PANTHER" id="PTHR47184:SF2">
    <property type="entry name" value="SYMPLEKIN"/>
    <property type="match status" value="1"/>
</dbReference>
<feature type="region of interest" description="Disordered" evidence="1">
    <location>
        <begin position="1306"/>
        <end position="1331"/>
    </location>
</feature>
<feature type="domain" description="Symplekin C-terminal" evidence="3">
    <location>
        <begin position="1092"/>
        <end position="1269"/>
    </location>
</feature>
<protein>
    <recommendedName>
        <fullName evidence="6">Symplekin</fullName>
    </recommendedName>
</protein>
<feature type="region of interest" description="Disordered" evidence="1">
    <location>
        <begin position="377"/>
        <end position="423"/>
    </location>
</feature>
<dbReference type="InterPro" id="IPR016024">
    <property type="entry name" value="ARM-type_fold"/>
</dbReference>
<gene>
    <name evidence="4" type="ORF">M6B38_402080</name>
</gene>
<comment type="caution">
    <text evidence="4">The sequence shown here is derived from an EMBL/GenBank/DDBJ whole genome shotgun (WGS) entry which is preliminary data.</text>
</comment>
<evidence type="ECO:0000259" key="2">
    <source>
        <dbReference type="Pfam" id="PF11935"/>
    </source>
</evidence>
<name>A0AAX6FSK9_IRIPA</name>
<dbReference type="Pfam" id="PF12295">
    <property type="entry name" value="Symplekin_C"/>
    <property type="match status" value="1"/>
</dbReference>
<evidence type="ECO:0000313" key="4">
    <source>
        <dbReference type="EMBL" id="KAJ6819424.1"/>
    </source>
</evidence>
<dbReference type="Gene3D" id="1.25.10.10">
    <property type="entry name" value="Leucine-rich Repeat Variant"/>
    <property type="match status" value="1"/>
</dbReference>
<keyword evidence="5" id="KW-1185">Reference proteome</keyword>
<dbReference type="InterPro" id="IPR022075">
    <property type="entry name" value="Symplekin_C"/>
</dbReference>
<evidence type="ECO:0000256" key="1">
    <source>
        <dbReference type="SAM" id="MobiDB-lite"/>
    </source>
</evidence>
<dbReference type="PANTHER" id="PTHR47184">
    <property type="entry name" value="PHOSPHATIDYLINOSITOL 3-AND 4-KINASE FAMILY PROTEIN-RELATED"/>
    <property type="match status" value="1"/>
</dbReference>
<feature type="compositionally biased region" description="Low complexity" evidence="1">
    <location>
        <begin position="1306"/>
        <end position="1317"/>
    </location>
</feature>